<proteinExistence type="predicted"/>
<gene>
    <name evidence="1" type="ORF">OXU80_27560</name>
</gene>
<keyword evidence="2" id="KW-1185">Reference proteome</keyword>
<protein>
    <submittedName>
        <fullName evidence="1">FIST C-terminal domain-containing protein</fullName>
    </submittedName>
</protein>
<dbReference type="Proteomes" id="UP001163223">
    <property type="component" value="Chromosome"/>
</dbReference>
<evidence type="ECO:0000313" key="1">
    <source>
        <dbReference type="EMBL" id="WAJ28516.1"/>
    </source>
</evidence>
<dbReference type="EMBL" id="CP113520">
    <property type="protein sequence ID" value="WAJ28516.1"/>
    <property type="molecule type" value="Genomic_DNA"/>
</dbReference>
<accession>A0ACD4NP77</accession>
<organism evidence="1 2">
    <name type="scientific">Antarcticirhabdus aurantiaca</name>
    <dbReference type="NCBI Taxonomy" id="2606717"/>
    <lineage>
        <taxon>Bacteria</taxon>
        <taxon>Pseudomonadati</taxon>
        <taxon>Pseudomonadota</taxon>
        <taxon>Alphaproteobacteria</taxon>
        <taxon>Hyphomicrobiales</taxon>
        <taxon>Aurantimonadaceae</taxon>
        <taxon>Antarcticirhabdus</taxon>
    </lineage>
</organism>
<sequence>MVPVDRAAMRLHEGGVATLTYRGRDPDDLAKAAARLVDGGAYALVLAFFDAALDAARLAAALARALPEVPVQLGCSTAGEIGPFGYLDGGAVLLFFPADRFQAVAGVAENAAQGGLEKGAALAEELQARLAAMPPPAPAEHPDDAPPSPPWSPLALCFLDGLSNDEEAVLSAFDARLGGMPLVGGSAGDGEAFGQTRILFNGQVHAGAAALCLLRTNLPFRIFKSDHFRPTETHLVVTECDAQARLVGELNGAPAAQEYATVLGLDPDGLDRLSFAAYPVVVKVGSEHFCRSIRRLEPEGLSFFCAVDTGLVLTLAEPLDMAESMSAVLSRCGDDLGGIDFVLGFDCVLRRVEAEQRQFGRRIAEVFERFDVFGFTTYGEQFRAMHLNQTFTGVAFGRPAPASAAVRPLAVAAE</sequence>
<name>A0ACD4NP77_9HYPH</name>
<reference evidence="1" key="1">
    <citation type="submission" date="2022-11" db="EMBL/GenBank/DDBJ databases">
        <title>beta-Carotene-producing bacterium, Jeongeuplla avenae sp. nov., alleviates the salt stress of Arabidopsis seedlings.</title>
        <authorList>
            <person name="Jiang L."/>
            <person name="Lee J."/>
        </authorList>
    </citation>
    <scope>NUCLEOTIDE SEQUENCE</scope>
    <source>
        <strain evidence="1">DY_R2A_6</strain>
    </source>
</reference>
<evidence type="ECO:0000313" key="2">
    <source>
        <dbReference type="Proteomes" id="UP001163223"/>
    </source>
</evidence>